<dbReference type="Proteomes" id="UP000614200">
    <property type="component" value="Unassembled WGS sequence"/>
</dbReference>
<evidence type="ECO:0000313" key="2">
    <source>
        <dbReference type="Proteomes" id="UP000614200"/>
    </source>
</evidence>
<dbReference type="RefSeq" id="WP_194701628.1">
    <property type="nucleotide sequence ID" value="NZ_JADKNH010000005.1"/>
</dbReference>
<dbReference type="EMBL" id="JADKNH010000005">
    <property type="protein sequence ID" value="MBF4693395.1"/>
    <property type="molecule type" value="Genomic_DNA"/>
</dbReference>
<protein>
    <submittedName>
        <fullName evidence="1">Uncharacterized protein</fullName>
    </submittedName>
</protein>
<reference evidence="1 2" key="1">
    <citation type="submission" date="2020-11" db="EMBL/GenBank/DDBJ databases">
        <title>Fusibacter basophilias sp. nov.</title>
        <authorList>
            <person name="Qiu D."/>
        </authorList>
    </citation>
    <scope>NUCLEOTIDE SEQUENCE [LARGE SCALE GENOMIC DNA]</scope>
    <source>
        <strain evidence="1 2">Q10-2</strain>
    </source>
</reference>
<proteinExistence type="predicted"/>
<organism evidence="1 2">
    <name type="scientific">Fusibacter ferrireducens</name>
    <dbReference type="NCBI Taxonomy" id="2785058"/>
    <lineage>
        <taxon>Bacteria</taxon>
        <taxon>Bacillati</taxon>
        <taxon>Bacillota</taxon>
        <taxon>Clostridia</taxon>
        <taxon>Eubacteriales</taxon>
        <taxon>Eubacteriales Family XII. Incertae Sedis</taxon>
        <taxon>Fusibacter</taxon>
    </lineage>
</organism>
<gene>
    <name evidence="1" type="ORF">ISU02_09700</name>
</gene>
<keyword evidence="2" id="KW-1185">Reference proteome</keyword>
<accession>A0ABR9ZSG9</accession>
<evidence type="ECO:0000313" key="1">
    <source>
        <dbReference type="EMBL" id="MBF4693395.1"/>
    </source>
</evidence>
<name>A0ABR9ZSG9_9FIRM</name>
<comment type="caution">
    <text evidence="1">The sequence shown here is derived from an EMBL/GenBank/DDBJ whole genome shotgun (WGS) entry which is preliminary data.</text>
</comment>
<sequence length="174" mass="21053">MKKYLKYLAPFIFLIIILYQHQEINQFKIAFNQSLKLYLEAAKVLVNSNLSYLDKFDKEGYLSEKDYLTMIDNQSFTIVIFQNMESLDQLMPKLNEQYNGFKRSLQSSEMNDRYYDFEYEKNRYKDATDEILRRYYTKLDNELSTLLEKSDSIDWYKEVRLFLYSGSTHFPSEE</sequence>